<reference evidence="2 3" key="1">
    <citation type="submission" date="2016-09" db="EMBL/GenBank/DDBJ databases">
        <authorList>
            <person name="Capua I."/>
            <person name="De Benedictis P."/>
            <person name="Joannis T."/>
            <person name="Lombin L.H."/>
            <person name="Cattoli G."/>
        </authorList>
    </citation>
    <scope>NUCLEOTIDE SEQUENCE [LARGE SCALE GENOMIC DNA]</scope>
    <source>
        <strain evidence="2 3">IMI 309357</strain>
    </source>
</reference>
<dbReference type="OrthoDB" id="3350591at2759"/>
<evidence type="ECO:0000313" key="3">
    <source>
        <dbReference type="Proteomes" id="UP000176998"/>
    </source>
</evidence>
<name>A0A1G4AMS4_9PEZI</name>
<sequence length="404" mass="44855">SPLNKPTHCFFWREALGYLSPTRSSTCHRTCKRTTGNHSRVFFPSPPIFIRFSPNCSQTATAPGEKMSFRFEPGIKHANNYEEFLAEFTGGNMAVVRWKHTPDDTDFDDDAAFDAVRGAIMSENNDPQRLRKVAVEIAALLPAHRPSDDVLKSVWKLFVGLAQQTPSGNIAMLDLVVILDHLSSSPRTTATVTTDGFEQLSRLHGLNELLRDCMTTPFESTNRMDTLTRWINLNAFASLLWSYNLIDGRDFAIQQLRTAFEDRRSSDASDRDGADARLMAAAQWAIHSCQRLYHLSVTSEATSPSDGQTAAPAGPQAGAEEASSRPREGSSGSANGKTTKKSDERWKPGPRFKGRAGFSFRRWEFWQQAFEEAHEFGDSGIETKIEAGAAAGMMEKVLYAGFEV</sequence>
<dbReference type="RefSeq" id="XP_022467509.1">
    <property type="nucleotide sequence ID" value="XM_022625980.1"/>
</dbReference>
<dbReference type="PANTHER" id="PTHR38797:SF4">
    <property type="entry name" value="NUCLEAR PORE COMPLEX PROTEIN NUP85"/>
    <property type="match status" value="1"/>
</dbReference>
<dbReference type="STRING" id="1209926.A0A1G4AMS4"/>
<dbReference type="GeneID" id="34567490"/>
<comment type="caution">
    <text evidence="2">The sequence shown here is derived from an EMBL/GenBank/DDBJ whole genome shotgun (WGS) entry which is preliminary data.</text>
</comment>
<proteinExistence type="predicted"/>
<evidence type="ECO:0000256" key="1">
    <source>
        <dbReference type="SAM" id="MobiDB-lite"/>
    </source>
</evidence>
<keyword evidence="3" id="KW-1185">Reference proteome</keyword>
<dbReference type="EMBL" id="MJBS01000278">
    <property type="protein sequence ID" value="OHE90332.1"/>
    <property type="molecule type" value="Genomic_DNA"/>
</dbReference>
<evidence type="ECO:0000313" key="2">
    <source>
        <dbReference type="EMBL" id="OHE90332.1"/>
    </source>
</evidence>
<feature type="region of interest" description="Disordered" evidence="1">
    <location>
        <begin position="300"/>
        <end position="351"/>
    </location>
</feature>
<dbReference type="InterPro" id="IPR053204">
    <property type="entry name" value="Oxopyrrolidines_Biosynth-assoc"/>
</dbReference>
<dbReference type="PANTHER" id="PTHR38797">
    <property type="entry name" value="NUCLEAR PORE COMPLEX PROTEIN NUP85-RELATED"/>
    <property type="match status" value="1"/>
</dbReference>
<dbReference type="Pfam" id="PF12311">
    <property type="entry name" value="DUF3632"/>
    <property type="match status" value="1"/>
</dbReference>
<organism evidence="2 3">
    <name type="scientific">Colletotrichum orchidophilum</name>
    <dbReference type="NCBI Taxonomy" id="1209926"/>
    <lineage>
        <taxon>Eukaryota</taxon>
        <taxon>Fungi</taxon>
        <taxon>Dikarya</taxon>
        <taxon>Ascomycota</taxon>
        <taxon>Pezizomycotina</taxon>
        <taxon>Sordariomycetes</taxon>
        <taxon>Hypocreomycetidae</taxon>
        <taxon>Glomerellales</taxon>
        <taxon>Glomerellaceae</taxon>
        <taxon>Colletotrichum</taxon>
    </lineage>
</organism>
<protein>
    <submittedName>
        <fullName evidence="2">Uncharacterized protein</fullName>
    </submittedName>
</protein>
<dbReference type="InterPro" id="IPR022085">
    <property type="entry name" value="OpdG"/>
</dbReference>
<gene>
    <name evidence="2" type="ORF">CORC01_14369</name>
</gene>
<feature type="non-terminal residue" evidence="2">
    <location>
        <position position="1"/>
    </location>
</feature>
<feature type="compositionally biased region" description="Low complexity" evidence="1">
    <location>
        <begin position="308"/>
        <end position="321"/>
    </location>
</feature>
<dbReference type="Proteomes" id="UP000176998">
    <property type="component" value="Unassembled WGS sequence"/>
</dbReference>
<accession>A0A1G4AMS4</accession>
<dbReference type="AlphaFoldDB" id="A0A1G4AMS4"/>